<evidence type="ECO:0000313" key="1">
    <source>
        <dbReference type="EMBL" id="OXA39375.1"/>
    </source>
</evidence>
<gene>
    <name evidence="1" type="ORF">Fcan01_25932</name>
</gene>
<protein>
    <submittedName>
        <fullName evidence="1">Uncharacterized protein</fullName>
    </submittedName>
</protein>
<proteinExistence type="predicted"/>
<sequence>MQHEIVEMQGKLNLNGNLETKEEHDFMDKALSDIVILQEIFLHLGDEGWSQTCHEVRNLRLVSPLWNSALLSMTPPKLRFRLKYNLNFDIFRCAYWPEPEVPAFLEICSTMAPKLARSLFFQMSSNDEQTSENLRHFFQTFPEQLEHVTVRGDEDELAPLLYDILQMAPNLVSLNIITCNPTHPTTFRHRLSPRYWDPFAPLIPIQNKLESVILHRYTASDQKSRHNVPVSILVQAMLHSTPNLTHLNVMDYQCPQLSYCTKLRDLTFFLLPPEGEEEMLQKLEDFSMVLNHVRNSLEKLELNSGFGFPTQPIQTHTDSEIEMVGFNLPEMGKLNYFRNYRLDIFPCLDRIRDLGGSRLPNLGTLHLSKGTDYWKPPQVQRSIEPELTEILEKEALFCNSEGAGGLIRLALDGIRNPDLLKNLNKPFPHLQRLHLRMGDVAMKGIQREELLGKTLTALGPMGLKYLDLVIPFPALFKNFVSSLALLEASLKDMKTMQLANFGGGTSIITYETDFDGIKSFCHVLRSTGRMQTFTIFKCSVSCSNMDTSSESEIICILQFGLTGYEEIAKFMKSNNLPVSIPRQCADHNIDYKF</sequence>
<evidence type="ECO:0000313" key="2">
    <source>
        <dbReference type="Proteomes" id="UP000198287"/>
    </source>
</evidence>
<dbReference type="InterPro" id="IPR032675">
    <property type="entry name" value="LRR_dom_sf"/>
</dbReference>
<dbReference type="Gene3D" id="3.80.10.10">
    <property type="entry name" value="Ribonuclease Inhibitor"/>
    <property type="match status" value="1"/>
</dbReference>
<accession>A0A226D1A0</accession>
<keyword evidence="2" id="KW-1185">Reference proteome</keyword>
<organism evidence="1 2">
    <name type="scientific">Folsomia candida</name>
    <name type="common">Springtail</name>
    <dbReference type="NCBI Taxonomy" id="158441"/>
    <lineage>
        <taxon>Eukaryota</taxon>
        <taxon>Metazoa</taxon>
        <taxon>Ecdysozoa</taxon>
        <taxon>Arthropoda</taxon>
        <taxon>Hexapoda</taxon>
        <taxon>Collembola</taxon>
        <taxon>Entomobryomorpha</taxon>
        <taxon>Isotomoidea</taxon>
        <taxon>Isotomidae</taxon>
        <taxon>Proisotominae</taxon>
        <taxon>Folsomia</taxon>
    </lineage>
</organism>
<reference evidence="1 2" key="1">
    <citation type="submission" date="2015-12" db="EMBL/GenBank/DDBJ databases">
        <title>The genome of Folsomia candida.</title>
        <authorList>
            <person name="Faddeeva A."/>
            <person name="Derks M.F."/>
            <person name="Anvar Y."/>
            <person name="Smit S."/>
            <person name="Van Straalen N."/>
            <person name="Roelofs D."/>
        </authorList>
    </citation>
    <scope>NUCLEOTIDE SEQUENCE [LARGE SCALE GENOMIC DNA]</scope>
    <source>
        <strain evidence="1 2">VU population</strain>
        <tissue evidence="1">Whole body</tissue>
    </source>
</reference>
<comment type="caution">
    <text evidence="1">The sequence shown here is derived from an EMBL/GenBank/DDBJ whole genome shotgun (WGS) entry which is preliminary data.</text>
</comment>
<dbReference type="EMBL" id="LNIX01000039">
    <property type="protein sequence ID" value="OXA39375.1"/>
    <property type="molecule type" value="Genomic_DNA"/>
</dbReference>
<dbReference type="Proteomes" id="UP000198287">
    <property type="component" value="Unassembled WGS sequence"/>
</dbReference>
<name>A0A226D1A0_FOLCA</name>
<dbReference type="AlphaFoldDB" id="A0A226D1A0"/>